<name>A0A3M3XIG4_PSEFL</name>
<reference evidence="1 2" key="1">
    <citation type="submission" date="2018-06" db="EMBL/GenBank/DDBJ databases">
        <authorList>
            <consortium name="Pathogen Informatics"/>
            <person name="Doyle S."/>
        </authorList>
    </citation>
    <scope>NUCLEOTIDE SEQUENCE [LARGE SCALE GENOMIC DNA]</scope>
    <source>
        <strain evidence="1 2">NCTC10038</strain>
    </source>
</reference>
<dbReference type="Proteomes" id="UP000248640">
    <property type="component" value="Chromosome 1"/>
</dbReference>
<accession>A0A3M3XIG4</accession>
<evidence type="ECO:0000313" key="2">
    <source>
        <dbReference type="Proteomes" id="UP000248640"/>
    </source>
</evidence>
<dbReference type="Gene3D" id="3.40.50.12370">
    <property type="match status" value="1"/>
</dbReference>
<dbReference type="EMBL" id="LS483372">
    <property type="protein sequence ID" value="SQF91616.1"/>
    <property type="molecule type" value="Genomic_DNA"/>
</dbReference>
<organism evidence="1 2">
    <name type="scientific">Pseudomonas fluorescens</name>
    <dbReference type="NCBI Taxonomy" id="294"/>
    <lineage>
        <taxon>Bacteria</taxon>
        <taxon>Pseudomonadati</taxon>
        <taxon>Pseudomonadota</taxon>
        <taxon>Gammaproteobacteria</taxon>
        <taxon>Pseudomonadales</taxon>
        <taxon>Pseudomonadaceae</taxon>
        <taxon>Pseudomonas</taxon>
    </lineage>
</organism>
<dbReference type="SUPFAM" id="SSF52402">
    <property type="entry name" value="Adenine nucleotide alpha hydrolases-like"/>
    <property type="match status" value="1"/>
</dbReference>
<proteinExistence type="predicted"/>
<dbReference type="InterPro" id="IPR021793">
    <property type="entry name" value="Oprl"/>
</dbReference>
<gene>
    <name evidence="1" type="ORF">NCTC10038_03042</name>
</gene>
<dbReference type="NCBIfam" id="NF040598">
    <property type="entry name" value="Ala_zip_lipo"/>
    <property type="match status" value="1"/>
</dbReference>
<dbReference type="InterPro" id="IPR006016">
    <property type="entry name" value="UspA"/>
</dbReference>
<evidence type="ECO:0000313" key="1">
    <source>
        <dbReference type="EMBL" id="SQF91616.1"/>
    </source>
</evidence>
<dbReference type="Pfam" id="PF11839">
    <property type="entry name" value="Alanine_zipper"/>
    <property type="match status" value="1"/>
</dbReference>
<dbReference type="Pfam" id="PF00582">
    <property type="entry name" value="Usp"/>
    <property type="match status" value="1"/>
</dbReference>
<sequence>MSQSLHQAFTALADRYGVPPQRRDVVMGQAVPMIDEFVEQFQADVVVMGTVHRFDLDRLIGSHTARALYSVPGSILAISLTPWTAVGLLIKIRGRADQRQILGRYSTHLNHGTTMNKYLCTSLLALSLAMSAGCSHQHAKELEARLDGAENNAASARLRADEAYIKAEKAAAAADQAQRTADEANARAIRMLEKATRK</sequence>
<dbReference type="AlphaFoldDB" id="A0A3M3XIG4"/>
<protein>
    <submittedName>
        <fullName evidence="1">Universal stress protein</fullName>
    </submittedName>
</protein>